<gene>
    <name evidence="1" type="ORF">RMP68_10680</name>
</gene>
<dbReference type="EC" id="2.3.1.-" evidence="1"/>
<dbReference type="Pfam" id="PF00132">
    <property type="entry name" value="Hexapep"/>
    <property type="match status" value="1"/>
</dbReference>
<evidence type="ECO:0000313" key="1">
    <source>
        <dbReference type="EMBL" id="WNL33951.1"/>
    </source>
</evidence>
<keyword evidence="1" id="KW-0012">Acyltransferase</keyword>
<dbReference type="Gene3D" id="2.160.10.10">
    <property type="entry name" value="Hexapeptide repeat proteins"/>
    <property type="match status" value="1"/>
</dbReference>
<dbReference type="AlphaFoldDB" id="A0AA96DSU7"/>
<accession>A0AA96DSU7</accession>
<dbReference type="Proteomes" id="UP001305220">
    <property type="component" value="Chromosome"/>
</dbReference>
<name>A0AA96DSU7_9BACT</name>
<dbReference type="InterPro" id="IPR001451">
    <property type="entry name" value="Hexapep"/>
</dbReference>
<sequence>MIKIIRKIYIIFIKIFFKKSYETYNTAAPIKPFGRILQYLRFNSTSFASWPIHKNSIVSGTKYIKIGIGTAPGASFGNYIFANKESPINIGDYTIIAPNVGLAGFDHDIYDYRKYTSKGGIKIGSYCWIAMNSVIVDGVTLGDHTIVAANSVVTKSFPEGYCIIGGNPAKLIKKIDKEKVVKYENKYKYRGFNRVKD</sequence>
<dbReference type="InterPro" id="IPR011004">
    <property type="entry name" value="Trimer_LpxA-like_sf"/>
</dbReference>
<dbReference type="PANTHER" id="PTHR23416">
    <property type="entry name" value="SIALIC ACID SYNTHASE-RELATED"/>
    <property type="match status" value="1"/>
</dbReference>
<organism evidence="1">
    <name type="scientific">Arcobacter cryaerophilus gv. pseudocryaerophilus</name>
    <dbReference type="NCBI Taxonomy" id="2933791"/>
    <lineage>
        <taxon>Bacteria</taxon>
        <taxon>Pseudomonadati</taxon>
        <taxon>Campylobacterota</taxon>
        <taxon>Epsilonproteobacteria</taxon>
        <taxon>Campylobacterales</taxon>
        <taxon>Arcobacteraceae</taxon>
        <taxon>Aliarcobacter</taxon>
    </lineage>
</organism>
<dbReference type="SUPFAM" id="SSF51161">
    <property type="entry name" value="Trimeric LpxA-like enzymes"/>
    <property type="match status" value="1"/>
</dbReference>
<reference evidence="1" key="1">
    <citation type="submission" date="2023-09" db="EMBL/GenBank/DDBJ databases">
        <title>Arcobacter tbilisiensis sp. nov. isolated from chicken meat in Tbilisi, Georgia.</title>
        <authorList>
            <person name="Matthias R."/>
            <person name="Zautner A.E."/>
        </authorList>
    </citation>
    <scope>NUCLEOTIDE SEQUENCE</scope>
    <source>
        <strain evidence="1">LEO 62</strain>
    </source>
</reference>
<dbReference type="InterPro" id="IPR051159">
    <property type="entry name" value="Hexapeptide_acetyltransf"/>
</dbReference>
<dbReference type="CDD" id="cd04647">
    <property type="entry name" value="LbH_MAT_like"/>
    <property type="match status" value="1"/>
</dbReference>
<dbReference type="EMBL" id="CP134856">
    <property type="protein sequence ID" value="WNL33951.1"/>
    <property type="molecule type" value="Genomic_DNA"/>
</dbReference>
<proteinExistence type="predicted"/>
<protein>
    <submittedName>
        <fullName evidence="1">Acyltransferase</fullName>
        <ecNumber evidence="1">2.3.1.-</ecNumber>
    </submittedName>
</protein>
<dbReference type="RefSeq" id="WP_390870970.1">
    <property type="nucleotide sequence ID" value="NZ_CP128652.1"/>
</dbReference>
<dbReference type="GO" id="GO:0016746">
    <property type="term" value="F:acyltransferase activity"/>
    <property type="evidence" value="ECO:0007669"/>
    <property type="project" value="UniProtKB-KW"/>
</dbReference>
<keyword evidence="1" id="KW-0808">Transferase</keyword>